<comment type="cofactor">
    <cofactor evidence="1">
        <name>heme b</name>
        <dbReference type="ChEBI" id="CHEBI:60344"/>
    </cofactor>
</comment>
<dbReference type="GO" id="GO:0016020">
    <property type="term" value="C:membrane"/>
    <property type="evidence" value="ECO:0007669"/>
    <property type="project" value="UniProtKB-SubCell"/>
</dbReference>
<feature type="transmembrane region" description="Helical" evidence="11">
    <location>
        <begin position="30"/>
        <end position="51"/>
    </location>
</feature>
<evidence type="ECO:0000256" key="5">
    <source>
        <dbReference type="ARBA" id="ARBA00022692"/>
    </source>
</evidence>
<dbReference type="InterPro" id="IPR006593">
    <property type="entry name" value="Cyt_b561/ferric_Rdtase_TM"/>
</dbReference>
<dbReference type="Pfam" id="PF03188">
    <property type="entry name" value="Cytochrom_B561"/>
    <property type="match status" value="1"/>
</dbReference>
<evidence type="ECO:0000256" key="7">
    <source>
        <dbReference type="ARBA" id="ARBA00022982"/>
    </source>
</evidence>
<organism evidence="13 14">
    <name type="scientific">Saprolegnia parasitica (strain CBS 223.65)</name>
    <dbReference type="NCBI Taxonomy" id="695850"/>
    <lineage>
        <taxon>Eukaryota</taxon>
        <taxon>Sar</taxon>
        <taxon>Stramenopiles</taxon>
        <taxon>Oomycota</taxon>
        <taxon>Saprolegniomycetes</taxon>
        <taxon>Saprolegniales</taxon>
        <taxon>Saprolegniaceae</taxon>
        <taxon>Saprolegnia</taxon>
    </lineage>
</organism>
<evidence type="ECO:0000259" key="12">
    <source>
        <dbReference type="SMART" id="SM00665"/>
    </source>
</evidence>
<evidence type="ECO:0000313" key="13">
    <source>
        <dbReference type="EMBL" id="KDO32960.1"/>
    </source>
</evidence>
<evidence type="ECO:0000256" key="9">
    <source>
        <dbReference type="ARBA" id="ARBA00023004"/>
    </source>
</evidence>
<feature type="transmembrane region" description="Helical" evidence="11">
    <location>
        <begin position="170"/>
        <end position="190"/>
    </location>
</feature>
<evidence type="ECO:0000256" key="8">
    <source>
        <dbReference type="ARBA" id="ARBA00022989"/>
    </source>
</evidence>
<keyword evidence="8 11" id="KW-1133">Transmembrane helix</keyword>
<dbReference type="SMART" id="SM00665">
    <property type="entry name" value="B561"/>
    <property type="match status" value="1"/>
</dbReference>
<feature type="transmembrane region" description="Helical" evidence="11">
    <location>
        <begin position="103"/>
        <end position="125"/>
    </location>
</feature>
<gene>
    <name evidence="13" type="ORF">SPRG_02652</name>
</gene>
<accession>A0A067CUL3</accession>
<dbReference type="VEuPathDB" id="FungiDB:SPRG_02652"/>
<dbReference type="OMA" id="KERNGWP"/>
<comment type="subcellular location">
    <subcellularLocation>
        <location evidence="2">Membrane</location>
        <topology evidence="2">Multi-pass membrane protein</topology>
    </subcellularLocation>
</comment>
<evidence type="ECO:0000256" key="4">
    <source>
        <dbReference type="ARBA" id="ARBA00022617"/>
    </source>
</evidence>
<dbReference type="GO" id="GO:0140575">
    <property type="term" value="F:transmembrane monodehydroascorbate reductase activity"/>
    <property type="evidence" value="ECO:0007669"/>
    <property type="project" value="InterPro"/>
</dbReference>
<dbReference type="InterPro" id="IPR045150">
    <property type="entry name" value="CYB561D1/2"/>
</dbReference>
<evidence type="ECO:0000313" key="14">
    <source>
        <dbReference type="Proteomes" id="UP000030745"/>
    </source>
</evidence>
<evidence type="ECO:0000256" key="11">
    <source>
        <dbReference type="SAM" id="Phobius"/>
    </source>
</evidence>
<dbReference type="RefSeq" id="XP_012196606.1">
    <property type="nucleotide sequence ID" value="XM_012341216.1"/>
</dbReference>
<sequence length="201" mass="21264">MLHGSAVALGAGVCAWVGYMALVAKPIVLFSWHPVCFTLAYLLTTPSALLAMSSRRAEANFAKRSALLEWHVYMQTATVLLMAVGFGAIYVNKERNGWPHFQTTHSLVGCAAVGGYLLNYVGGVLKRGQKNPKDLPHRIAGAISFLLSGAALCLGFYSGGWGKANFGPNGQLAACVLVGLVHVATVVRMLSARSAAATKDE</sequence>
<protein>
    <recommendedName>
        <fullName evidence="12">Cytochrome b561 domain-containing protein</fullName>
    </recommendedName>
</protein>
<keyword evidence="9" id="KW-0408">Iron</keyword>
<keyword evidence="10 11" id="KW-0472">Membrane</keyword>
<evidence type="ECO:0000256" key="3">
    <source>
        <dbReference type="ARBA" id="ARBA00022448"/>
    </source>
</evidence>
<dbReference type="EMBL" id="KK583194">
    <property type="protein sequence ID" value="KDO32960.1"/>
    <property type="molecule type" value="Genomic_DNA"/>
</dbReference>
<dbReference type="GeneID" id="24125195"/>
<evidence type="ECO:0000256" key="2">
    <source>
        <dbReference type="ARBA" id="ARBA00004141"/>
    </source>
</evidence>
<feature type="domain" description="Cytochrome b561" evidence="12">
    <location>
        <begin position="32"/>
        <end position="156"/>
    </location>
</feature>
<feature type="transmembrane region" description="Helical" evidence="11">
    <location>
        <begin position="7"/>
        <end position="24"/>
    </location>
</feature>
<reference evidence="13 14" key="1">
    <citation type="journal article" date="2013" name="PLoS Genet.">
        <title>Distinctive expansion of potential virulence genes in the genome of the oomycete fish pathogen Saprolegnia parasitica.</title>
        <authorList>
            <person name="Jiang R.H."/>
            <person name="de Bruijn I."/>
            <person name="Haas B.J."/>
            <person name="Belmonte R."/>
            <person name="Lobach L."/>
            <person name="Christie J."/>
            <person name="van den Ackerveken G."/>
            <person name="Bottin A."/>
            <person name="Bulone V."/>
            <person name="Diaz-Moreno S.M."/>
            <person name="Dumas B."/>
            <person name="Fan L."/>
            <person name="Gaulin E."/>
            <person name="Govers F."/>
            <person name="Grenville-Briggs L.J."/>
            <person name="Horner N.R."/>
            <person name="Levin J.Z."/>
            <person name="Mammella M."/>
            <person name="Meijer H.J."/>
            <person name="Morris P."/>
            <person name="Nusbaum C."/>
            <person name="Oome S."/>
            <person name="Phillips A.J."/>
            <person name="van Rooyen D."/>
            <person name="Rzeszutek E."/>
            <person name="Saraiva M."/>
            <person name="Secombes C.J."/>
            <person name="Seidl M.F."/>
            <person name="Snel B."/>
            <person name="Stassen J.H."/>
            <person name="Sykes S."/>
            <person name="Tripathy S."/>
            <person name="van den Berg H."/>
            <person name="Vega-Arreguin J.C."/>
            <person name="Wawra S."/>
            <person name="Young S.K."/>
            <person name="Zeng Q."/>
            <person name="Dieguez-Uribeondo J."/>
            <person name="Russ C."/>
            <person name="Tyler B.M."/>
            <person name="van West P."/>
        </authorList>
    </citation>
    <scope>NUCLEOTIDE SEQUENCE [LARGE SCALE GENOMIC DNA]</scope>
    <source>
        <strain evidence="13 14">CBS 223.65</strain>
    </source>
</reference>
<keyword evidence="14" id="KW-1185">Reference proteome</keyword>
<dbReference type="AlphaFoldDB" id="A0A067CUL3"/>
<feature type="transmembrane region" description="Helical" evidence="11">
    <location>
        <begin position="137"/>
        <end position="158"/>
    </location>
</feature>
<evidence type="ECO:0000256" key="10">
    <source>
        <dbReference type="ARBA" id="ARBA00023136"/>
    </source>
</evidence>
<dbReference type="KEGG" id="spar:SPRG_02652"/>
<keyword evidence="5 11" id="KW-0812">Transmembrane</keyword>
<evidence type="ECO:0000256" key="1">
    <source>
        <dbReference type="ARBA" id="ARBA00001970"/>
    </source>
</evidence>
<proteinExistence type="predicted"/>
<keyword evidence="7" id="KW-0249">Electron transport</keyword>
<dbReference type="Gene3D" id="1.20.120.1770">
    <property type="match status" value="1"/>
</dbReference>
<name>A0A067CUL3_SAPPC</name>
<dbReference type="PANTHER" id="PTHR15422">
    <property type="entry name" value="OS05G0565100 PROTEIN"/>
    <property type="match status" value="1"/>
</dbReference>
<dbReference type="Proteomes" id="UP000030745">
    <property type="component" value="Unassembled WGS sequence"/>
</dbReference>
<keyword evidence="6" id="KW-0479">Metal-binding</keyword>
<keyword evidence="3" id="KW-0813">Transport</keyword>
<keyword evidence="4" id="KW-0349">Heme</keyword>
<dbReference type="GO" id="GO:0046872">
    <property type="term" value="F:metal ion binding"/>
    <property type="evidence" value="ECO:0007669"/>
    <property type="project" value="UniProtKB-KW"/>
</dbReference>
<feature type="transmembrane region" description="Helical" evidence="11">
    <location>
        <begin position="72"/>
        <end position="91"/>
    </location>
</feature>
<feature type="non-terminal residue" evidence="13">
    <location>
        <position position="1"/>
    </location>
</feature>
<evidence type="ECO:0000256" key="6">
    <source>
        <dbReference type="ARBA" id="ARBA00022723"/>
    </source>
</evidence>
<dbReference type="OrthoDB" id="432881at2759"/>
<dbReference type="PANTHER" id="PTHR15422:SF45">
    <property type="entry name" value="CYTOCHROME B561 DOMAIN-CONTAINING PROTEIN"/>
    <property type="match status" value="1"/>
</dbReference>